<feature type="domain" description="Amine oxidase" evidence="1">
    <location>
        <begin position="103"/>
        <end position="337"/>
    </location>
</feature>
<proteinExistence type="predicted"/>
<protein>
    <recommendedName>
        <fullName evidence="1">Amine oxidase domain-containing protein</fullName>
    </recommendedName>
</protein>
<dbReference type="AlphaFoldDB" id="A0A1E8CK69"/>
<keyword evidence="3" id="KW-1185">Reference proteome</keyword>
<dbReference type="STRING" id="1524254.PHACT_06325"/>
<dbReference type="InterPro" id="IPR002937">
    <property type="entry name" value="Amino_oxidase"/>
</dbReference>
<reference evidence="3" key="1">
    <citation type="submission" date="2016-07" db="EMBL/GenBank/DDBJ databases">
        <authorList>
            <person name="Florea S."/>
            <person name="Webb J.S."/>
            <person name="Jaromczyk J."/>
            <person name="Schardl C.L."/>
        </authorList>
    </citation>
    <scope>NUCLEOTIDE SEQUENCE [LARGE SCALE GENOMIC DNA]</scope>
    <source>
        <strain evidence="3">KCTC 42131</strain>
    </source>
</reference>
<dbReference type="Gene3D" id="3.50.50.60">
    <property type="entry name" value="FAD/NAD(P)-binding domain"/>
    <property type="match status" value="1"/>
</dbReference>
<dbReference type="Pfam" id="PF13450">
    <property type="entry name" value="NAD_binding_8"/>
    <property type="match status" value="1"/>
</dbReference>
<sequence length="341" mass="37350">MSCLLNTPHIAVIGAGLAGVSCASQLEQLGMRVTVFDKSRGTGGRMSTRRGDQWQADHGAQYFTARDPLFSKELLRWQQAGVASAWQPAVAVLDAQNPDAARRHDNDSGTVRFVGVPRMSSPVRWLADELQLTLSARVNALIRRENRWRLCFDDSVEDRARLENIDFDAVALAIPPEQAVALIRPHAAAFAAQCDTRAMRPCWAAMLRFDARVALPFDAAFINDGPLRWIARDNHKPGRPSQETWVLHATAAWSEQHLESSADEASQALTDAFKALGGTTPTTATAHRWRYAEPTTPAQSQGCLWDAALNLGLCGDWLSAGRVEGAWLSGRALARSITSLE</sequence>
<dbReference type="SUPFAM" id="SSF51905">
    <property type="entry name" value="FAD/NAD(P)-binding domain"/>
    <property type="match status" value="1"/>
</dbReference>
<comment type="caution">
    <text evidence="2">The sequence shown here is derived from an EMBL/GenBank/DDBJ whole genome shotgun (WGS) entry which is preliminary data.</text>
</comment>
<organism evidence="2 3">
    <name type="scientific">Pseudohongiella acticola</name>
    <dbReference type="NCBI Taxonomy" id="1524254"/>
    <lineage>
        <taxon>Bacteria</taxon>
        <taxon>Pseudomonadati</taxon>
        <taxon>Pseudomonadota</taxon>
        <taxon>Gammaproteobacteria</taxon>
        <taxon>Pseudomonadales</taxon>
        <taxon>Pseudohongiellaceae</taxon>
        <taxon>Pseudohongiella</taxon>
    </lineage>
</organism>
<dbReference type="PRINTS" id="PR00419">
    <property type="entry name" value="ADXRDTASE"/>
</dbReference>
<dbReference type="Proteomes" id="UP000175669">
    <property type="component" value="Unassembled WGS sequence"/>
</dbReference>
<dbReference type="GO" id="GO:0016491">
    <property type="term" value="F:oxidoreductase activity"/>
    <property type="evidence" value="ECO:0007669"/>
    <property type="project" value="InterPro"/>
</dbReference>
<dbReference type="PANTHER" id="PTHR16128">
    <property type="entry name" value="FAD/NAD(P)-BINDING OXIDOREDUCTASE FAMILY PROTEIN"/>
    <property type="match status" value="1"/>
</dbReference>
<name>A0A1E8CK69_9GAMM</name>
<evidence type="ECO:0000313" key="2">
    <source>
        <dbReference type="EMBL" id="OFE12798.1"/>
    </source>
</evidence>
<dbReference type="Pfam" id="PF01593">
    <property type="entry name" value="Amino_oxidase"/>
    <property type="match status" value="1"/>
</dbReference>
<gene>
    <name evidence="2" type="ORF">PHACT_06325</name>
</gene>
<dbReference type="InterPro" id="IPR036188">
    <property type="entry name" value="FAD/NAD-bd_sf"/>
</dbReference>
<evidence type="ECO:0000313" key="3">
    <source>
        <dbReference type="Proteomes" id="UP000175669"/>
    </source>
</evidence>
<evidence type="ECO:0000259" key="1">
    <source>
        <dbReference type="Pfam" id="PF01593"/>
    </source>
</evidence>
<dbReference type="Gene3D" id="3.90.660.10">
    <property type="match status" value="1"/>
</dbReference>
<dbReference type="PANTHER" id="PTHR16128:SF5">
    <property type="entry name" value="FAD_NAD(P)-BINDING OXIDOREDUCTASE FAMILY PROTEIN"/>
    <property type="match status" value="1"/>
</dbReference>
<dbReference type="EMBL" id="MASR01000001">
    <property type="protein sequence ID" value="OFE12798.1"/>
    <property type="molecule type" value="Genomic_DNA"/>
</dbReference>
<dbReference type="RefSeq" id="WP_070116407.1">
    <property type="nucleotide sequence ID" value="NZ_MASR01000001.1"/>
</dbReference>
<accession>A0A1E8CK69</accession>